<feature type="chain" id="PRO_5002827400" evidence="6">
    <location>
        <begin position="33"/>
        <end position="203"/>
    </location>
</feature>
<dbReference type="Gene3D" id="1.10.760.10">
    <property type="entry name" value="Cytochrome c-like domain"/>
    <property type="match status" value="1"/>
</dbReference>
<evidence type="ECO:0000256" key="3">
    <source>
        <dbReference type="ARBA" id="ARBA00023004"/>
    </source>
</evidence>
<feature type="domain" description="Cytochrome c" evidence="7">
    <location>
        <begin position="82"/>
        <end position="162"/>
    </location>
</feature>
<keyword evidence="6" id="KW-0732">Signal</keyword>
<feature type="binding site" description="axial binding residue" evidence="5">
    <location>
        <position position="99"/>
    </location>
    <ligand>
        <name>heme c</name>
        <dbReference type="ChEBI" id="CHEBI:61717"/>
    </ligand>
    <ligandPart>
        <name>Fe</name>
        <dbReference type="ChEBI" id="CHEBI:18248"/>
    </ligandPart>
</feature>
<evidence type="ECO:0000256" key="4">
    <source>
        <dbReference type="PIRSR" id="PIRSR000008-1"/>
    </source>
</evidence>
<keyword evidence="2 5" id="KW-0479">Metal-binding</keyword>
<keyword evidence="1 4" id="KW-0349">Heme</keyword>
<gene>
    <name evidence="8" type="primary">mxaG</name>
</gene>
<feature type="signal peptide" evidence="6">
    <location>
        <begin position="1"/>
        <end position="32"/>
    </location>
</feature>
<proteinExistence type="predicted"/>
<organism evidence="8">
    <name type="scientific">uncultured bacterium 16A2</name>
    <dbReference type="NCBI Taxonomy" id="508711"/>
    <lineage>
        <taxon>Bacteria</taxon>
        <taxon>environmental samples</taxon>
    </lineage>
</organism>
<dbReference type="NCBIfam" id="TIGR03872">
    <property type="entry name" value="cytochrome_MoxG"/>
    <property type="match status" value="1"/>
</dbReference>
<feature type="binding site" description="covalent" evidence="4">
    <location>
        <position position="95"/>
    </location>
    <ligand>
        <name>heme c</name>
        <dbReference type="ChEBI" id="CHEBI:61717"/>
    </ligand>
</feature>
<dbReference type="GO" id="GO:0005506">
    <property type="term" value="F:iron ion binding"/>
    <property type="evidence" value="ECO:0007669"/>
    <property type="project" value="InterPro"/>
</dbReference>
<dbReference type="GO" id="GO:0042597">
    <property type="term" value="C:periplasmic space"/>
    <property type="evidence" value="ECO:0007669"/>
    <property type="project" value="InterPro"/>
</dbReference>
<evidence type="ECO:0000256" key="2">
    <source>
        <dbReference type="ARBA" id="ARBA00022723"/>
    </source>
</evidence>
<comment type="PTM">
    <text evidence="4">Binds 1 heme c group covalently per subunit.</text>
</comment>
<evidence type="ECO:0000256" key="1">
    <source>
        <dbReference type="ARBA" id="ARBA00022617"/>
    </source>
</evidence>
<evidence type="ECO:0000256" key="6">
    <source>
        <dbReference type="SAM" id="SignalP"/>
    </source>
</evidence>
<dbReference type="AlphaFoldDB" id="B4Y5L7"/>
<reference evidence="8" key="1">
    <citation type="journal article" date="2008" name="Environ. Microbiol.">
        <title>Revealing the uncultivated majority: combining DNA stable-isotope probing, multiple displacement amplification and metagenomic analyses of uncultivated Methylocystis in acidic peatlands.</title>
        <authorList>
            <person name="Chen Y."/>
            <person name="Dumont M.G."/>
            <person name="Neufeld J.D."/>
            <person name="Bodrossy L."/>
            <person name="Stralis-Pavese N."/>
            <person name="McNamara N.P."/>
            <person name="Ostle N."/>
            <person name="Briones M.J."/>
            <person name="Murrell J.C."/>
        </authorList>
    </citation>
    <scope>NUCLEOTIDE SEQUENCE</scope>
</reference>
<dbReference type="PIRSF" id="PIRSF000008">
    <property type="entry name" value="Cytochrome_c551i"/>
    <property type="match status" value="1"/>
</dbReference>
<dbReference type="EMBL" id="EU362857">
    <property type="protein sequence ID" value="ACB32194.1"/>
    <property type="molecule type" value="Genomic_DNA"/>
</dbReference>
<dbReference type="InterPro" id="IPR009056">
    <property type="entry name" value="Cyt_c-like_dom"/>
</dbReference>
<dbReference type="GO" id="GO:0020037">
    <property type="term" value="F:heme binding"/>
    <property type="evidence" value="ECO:0007669"/>
    <property type="project" value="InterPro"/>
</dbReference>
<evidence type="ECO:0000259" key="7">
    <source>
        <dbReference type="PROSITE" id="PS51007"/>
    </source>
</evidence>
<accession>B4Y5L7</accession>
<evidence type="ECO:0000313" key="8">
    <source>
        <dbReference type="EMBL" id="ACB32194.1"/>
    </source>
</evidence>
<dbReference type="SUPFAM" id="SSF46626">
    <property type="entry name" value="Cytochrome c"/>
    <property type="match status" value="1"/>
</dbReference>
<protein>
    <submittedName>
        <fullName evidence="8">MxaG</fullName>
    </submittedName>
</protein>
<dbReference type="Pfam" id="PF13442">
    <property type="entry name" value="Cytochrome_CBB3"/>
    <property type="match status" value="1"/>
</dbReference>
<dbReference type="InterPro" id="IPR009153">
    <property type="entry name" value="Cyt_cL"/>
</dbReference>
<name>B4Y5L7_9BACT</name>
<keyword evidence="3 5" id="KW-0408">Iron</keyword>
<dbReference type="PROSITE" id="PS51007">
    <property type="entry name" value="CYTC"/>
    <property type="match status" value="1"/>
</dbReference>
<evidence type="ECO:0000256" key="5">
    <source>
        <dbReference type="PIRSR" id="PIRSR000008-2"/>
    </source>
</evidence>
<sequence length="203" mass="22304">MHTRSRKEILVTKRLKRLSIALGLGAATVAFAAYAQSSAITFRNTITGEVLNFDDALPEGRDTDGVKKFLQTGANPYNEDKSCLKKGEQIFLSACSGCHGHLGEGKIGPGLNDDYWTYPENETDAGLFSTIFGGAKASMGPQYQNLKLDEMLQVMAWVRHLYKDDVSHAPWFTEAQKKNYKPYKQGETFPENAPGMCATAAGK</sequence>
<feature type="binding site" description="covalent" evidence="4">
    <location>
        <position position="98"/>
    </location>
    <ligand>
        <name>heme c</name>
        <dbReference type="ChEBI" id="CHEBI:61717"/>
    </ligand>
</feature>
<dbReference type="InterPro" id="IPR036909">
    <property type="entry name" value="Cyt_c-like_dom_sf"/>
</dbReference>
<dbReference type="GO" id="GO:0009055">
    <property type="term" value="F:electron transfer activity"/>
    <property type="evidence" value="ECO:0007669"/>
    <property type="project" value="InterPro"/>
</dbReference>